<protein>
    <submittedName>
        <fullName evidence="6">Secretion protein HlyD family protein</fullName>
    </submittedName>
</protein>
<evidence type="ECO:0000256" key="3">
    <source>
        <dbReference type="SAM" id="Phobius"/>
    </source>
</evidence>
<keyword evidence="2" id="KW-0175">Coiled coil</keyword>
<dbReference type="Pfam" id="PF25954">
    <property type="entry name" value="Beta-barrel_RND_2"/>
    <property type="match status" value="1"/>
</dbReference>
<dbReference type="InterPro" id="IPR058625">
    <property type="entry name" value="MdtA-like_BSH"/>
</dbReference>
<evidence type="ECO:0000259" key="4">
    <source>
        <dbReference type="Pfam" id="PF25917"/>
    </source>
</evidence>
<dbReference type="KEGG" id="rah:Rahaq_2989"/>
<sequence length="344" mass="36447">MIKTSPVRLSWLCAAVVVIFLVVIALWILGKSTLPVTDDAFVSADSTLVAPRISGTIADVYVQDNQMVKAGDVLARIDDRDYRNAVLTAEANLETANAQMLSLTAQLAKQQQTILQARALVNADAASIAYARQSADRYKRLLQNGSGTADARDESDANLRSKLAAQQSDMAAALGAEKQVDVLKAEQAEAKAAIDSAATALAQAKLNLSYTEITAPVDGVVGQRSLRIGGYVAAGARVLAVVPLKNAYIVANYLETQLGDVQPHQPVEIKVDALPGVTLKGKVDSISPATGVTFSPISPDNATGNYTKVVQRLAVKIVLDSNQPDVKRLKVGMSVIPTIDITSR</sequence>
<dbReference type="InterPro" id="IPR050739">
    <property type="entry name" value="MFP"/>
</dbReference>
<dbReference type="AlphaFoldDB" id="A0A0H3FI31"/>
<organism evidence="6 7">
    <name type="scientific">Rahnella sp. (strain Y9602)</name>
    <dbReference type="NCBI Taxonomy" id="2703885"/>
    <lineage>
        <taxon>Bacteria</taxon>
        <taxon>Pseudomonadati</taxon>
        <taxon>Pseudomonadota</taxon>
        <taxon>Gammaproteobacteria</taxon>
        <taxon>Enterobacterales</taxon>
        <taxon>Yersiniaceae</taxon>
        <taxon>Rahnella</taxon>
    </lineage>
</organism>
<dbReference type="RefSeq" id="WP_013576279.1">
    <property type="nucleotide sequence ID" value="NC_015061.1"/>
</dbReference>
<evidence type="ECO:0000256" key="2">
    <source>
        <dbReference type="SAM" id="Coils"/>
    </source>
</evidence>
<dbReference type="Gene3D" id="1.10.287.470">
    <property type="entry name" value="Helix hairpin bin"/>
    <property type="match status" value="1"/>
</dbReference>
<reference evidence="6 7" key="2">
    <citation type="journal article" date="2012" name="J. Bacteriol.">
        <title>Complete Genome Sequence of Rahnella sp. Strain Y9602, a Gammaproteobacterium Isolate from Metal- and Radionuclide-Contaminated Soil.</title>
        <authorList>
            <person name="Martinez R.J."/>
            <person name="Bruce D."/>
            <person name="Detter C."/>
            <person name="Goodwin L.A."/>
            <person name="Han J."/>
            <person name="Han C.S."/>
            <person name="Held B."/>
            <person name="Land M.L."/>
            <person name="Mikhailova N."/>
            <person name="Nolan M."/>
            <person name="Pennacchio L."/>
            <person name="Pitluck S."/>
            <person name="Tapia R."/>
            <person name="Woyke T."/>
            <person name="Sobecky P.A."/>
        </authorList>
    </citation>
    <scope>NUCLEOTIDE SEQUENCE [LARGE SCALE GENOMIC DNA]</scope>
    <source>
        <strain evidence="6 7">Y9602</strain>
    </source>
</reference>
<evidence type="ECO:0000313" key="7">
    <source>
        <dbReference type="Proteomes" id="UP000007257"/>
    </source>
</evidence>
<evidence type="ECO:0000259" key="5">
    <source>
        <dbReference type="Pfam" id="PF25954"/>
    </source>
</evidence>
<dbReference type="Proteomes" id="UP000007257">
    <property type="component" value="Chromosome"/>
</dbReference>
<comment type="similarity">
    <text evidence="1">Belongs to the membrane fusion protein (MFP) (TC 8.A.1) family.</text>
</comment>
<gene>
    <name evidence="6" type="ordered locus">Rahaq_2989</name>
</gene>
<name>A0A0H3FI31_RAHSY</name>
<evidence type="ECO:0000256" key="1">
    <source>
        <dbReference type="ARBA" id="ARBA00009477"/>
    </source>
</evidence>
<accession>A0A0H3FI31</accession>
<dbReference type="SUPFAM" id="SSF111369">
    <property type="entry name" value="HlyD-like secretion proteins"/>
    <property type="match status" value="2"/>
</dbReference>
<dbReference type="HOGENOM" id="CLU_018816_15_1_6"/>
<reference evidence="7" key="1">
    <citation type="submission" date="2011-01" db="EMBL/GenBank/DDBJ databases">
        <title>Complete sequence of chromosome of Rahnella sp. Y9602.</title>
        <authorList>
            <consortium name="US DOE Joint Genome Institute"/>
            <person name="Lucas S."/>
            <person name="Copeland A."/>
            <person name="Lapidus A."/>
            <person name="Cheng J.-F."/>
            <person name="Goodwin L."/>
            <person name="Pitluck S."/>
            <person name="Lu M."/>
            <person name="Detter J.C."/>
            <person name="Han C."/>
            <person name="Tapia R."/>
            <person name="Land M."/>
            <person name="Hauser L."/>
            <person name="Kyrpides N."/>
            <person name="Ivanova N."/>
            <person name="Ovchinnikova G."/>
            <person name="Pagani I."/>
            <person name="Sobecky P.A."/>
            <person name="Martinez R.J."/>
            <person name="Woyke T."/>
        </authorList>
    </citation>
    <scope>NUCLEOTIDE SEQUENCE [LARGE SCALE GENOMIC DNA]</scope>
    <source>
        <strain evidence="7">Y9602</strain>
    </source>
</reference>
<feature type="transmembrane region" description="Helical" evidence="3">
    <location>
        <begin position="9"/>
        <end position="29"/>
    </location>
</feature>
<dbReference type="GO" id="GO:0055085">
    <property type="term" value="P:transmembrane transport"/>
    <property type="evidence" value="ECO:0007669"/>
    <property type="project" value="InterPro"/>
</dbReference>
<dbReference type="OrthoDB" id="9811754at2"/>
<keyword evidence="3" id="KW-1133">Transmembrane helix</keyword>
<dbReference type="Gene3D" id="2.40.30.170">
    <property type="match status" value="1"/>
</dbReference>
<dbReference type="InterPro" id="IPR058792">
    <property type="entry name" value="Beta-barrel_RND_2"/>
</dbReference>
<dbReference type="PANTHER" id="PTHR30386:SF24">
    <property type="entry name" value="MULTIDRUG RESISTANCE EFFLUX PUMP"/>
    <property type="match status" value="1"/>
</dbReference>
<proteinExistence type="inferred from homology"/>
<dbReference type="Gene3D" id="2.40.50.100">
    <property type="match status" value="1"/>
</dbReference>
<dbReference type="eggNOG" id="COG1566">
    <property type="taxonomic scope" value="Bacteria"/>
</dbReference>
<keyword evidence="3" id="KW-0812">Transmembrane</keyword>
<dbReference type="PANTHER" id="PTHR30386">
    <property type="entry name" value="MEMBRANE FUSION SUBUNIT OF EMRAB-TOLC MULTIDRUG EFFLUX PUMP"/>
    <property type="match status" value="1"/>
</dbReference>
<dbReference type="EMBL" id="CP002505">
    <property type="protein sequence ID" value="ADW74583.1"/>
    <property type="molecule type" value="Genomic_DNA"/>
</dbReference>
<dbReference type="Pfam" id="PF25917">
    <property type="entry name" value="BSH_RND"/>
    <property type="match status" value="1"/>
</dbReference>
<evidence type="ECO:0000313" key="6">
    <source>
        <dbReference type="EMBL" id="ADW74583.1"/>
    </source>
</evidence>
<feature type="domain" description="Multidrug resistance protein MdtA-like barrel-sandwich hybrid" evidence="4">
    <location>
        <begin position="49"/>
        <end position="242"/>
    </location>
</feature>
<feature type="coiled-coil region" evidence="2">
    <location>
        <begin position="86"/>
        <end position="113"/>
    </location>
</feature>
<keyword evidence="3" id="KW-0472">Membrane</keyword>
<feature type="domain" description="CusB-like beta-barrel" evidence="5">
    <location>
        <begin position="249"/>
        <end position="289"/>
    </location>
</feature>